<comment type="subcellular location">
    <subcellularLocation>
        <location evidence="1">Cell membrane</location>
        <topology evidence="1">Multi-pass membrane protein</topology>
    </subcellularLocation>
</comment>
<proteinExistence type="inferred from homology"/>
<name>A0AAV2RRN9_MEGNR</name>
<dbReference type="InterPro" id="IPR013525">
    <property type="entry name" value="ABC2_TM"/>
</dbReference>
<dbReference type="SUPFAM" id="SSF52540">
    <property type="entry name" value="P-loop containing nucleoside triphosphate hydrolases"/>
    <property type="match status" value="1"/>
</dbReference>
<evidence type="ECO:0000256" key="5">
    <source>
        <dbReference type="ARBA" id="ARBA00022692"/>
    </source>
</evidence>
<evidence type="ECO:0000313" key="11">
    <source>
        <dbReference type="Proteomes" id="UP001497623"/>
    </source>
</evidence>
<protein>
    <recommendedName>
        <fullName evidence="9">ABC transmembrane type-2 domain-containing protein</fullName>
    </recommendedName>
</protein>
<dbReference type="InterPro" id="IPR051449">
    <property type="entry name" value="ABC-2_transporter_component"/>
</dbReference>
<gene>
    <name evidence="10" type="ORF">MNOR_LOCUS28427</name>
</gene>
<feature type="transmembrane region" description="Helical" evidence="8">
    <location>
        <begin position="555"/>
        <end position="573"/>
    </location>
</feature>
<dbReference type="InterPro" id="IPR027417">
    <property type="entry name" value="P-loop_NTPase"/>
</dbReference>
<dbReference type="InterPro" id="IPR000412">
    <property type="entry name" value="ABC_2_transport"/>
</dbReference>
<evidence type="ECO:0000256" key="6">
    <source>
        <dbReference type="ARBA" id="ARBA00022989"/>
    </source>
</evidence>
<dbReference type="PANTHER" id="PTHR30294:SF38">
    <property type="entry name" value="TRANSPORT PERMEASE PROTEIN"/>
    <property type="match status" value="1"/>
</dbReference>
<feature type="transmembrane region" description="Helical" evidence="8">
    <location>
        <begin position="609"/>
        <end position="635"/>
    </location>
</feature>
<feature type="domain" description="ABC transmembrane type-2" evidence="9">
    <location>
        <begin position="408"/>
        <end position="636"/>
    </location>
</feature>
<keyword evidence="11" id="KW-1185">Reference proteome</keyword>
<organism evidence="10 11">
    <name type="scientific">Meganyctiphanes norvegica</name>
    <name type="common">Northern krill</name>
    <name type="synonym">Thysanopoda norvegica</name>
    <dbReference type="NCBI Taxonomy" id="48144"/>
    <lineage>
        <taxon>Eukaryota</taxon>
        <taxon>Metazoa</taxon>
        <taxon>Ecdysozoa</taxon>
        <taxon>Arthropoda</taxon>
        <taxon>Crustacea</taxon>
        <taxon>Multicrustacea</taxon>
        <taxon>Malacostraca</taxon>
        <taxon>Eumalacostraca</taxon>
        <taxon>Eucarida</taxon>
        <taxon>Euphausiacea</taxon>
        <taxon>Euphausiidae</taxon>
        <taxon>Meganyctiphanes</taxon>
    </lineage>
</organism>
<accession>A0AAV2RRN9</accession>
<dbReference type="Gene3D" id="3.40.50.300">
    <property type="entry name" value="P-loop containing nucleotide triphosphate hydrolases"/>
    <property type="match status" value="1"/>
</dbReference>
<comment type="caution">
    <text evidence="10">The sequence shown here is derived from an EMBL/GenBank/DDBJ whole genome shotgun (WGS) entry which is preliminary data.</text>
</comment>
<evidence type="ECO:0000259" key="9">
    <source>
        <dbReference type="PROSITE" id="PS51012"/>
    </source>
</evidence>
<evidence type="ECO:0000256" key="3">
    <source>
        <dbReference type="ARBA" id="ARBA00022448"/>
    </source>
</evidence>
<evidence type="ECO:0000313" key="10">
    <source>
        <dbReference type="EMBL" id="CAL4139268.1"/>
    </source>
</evidence>
<dbReference type="InterPro" id="IPR047817">
    <property type="entry name" value="ABC2_TM_bact-type"/>
</dbReference>
<feature type="non-terminal residue" evidence="10">
    <location>
        <position position="1"/>
    </location>
</feature>
<dbReference type="Pfam" id="PF00005">
    <property type="entry name" value="ABC_tran"/>
    <property type="match status" value="1"/>
</dbReference>
<feature type="transmembrane region" description="Helical" evidence="8">
    <location>
        <begin position="495"/>
        <end position="515"/>
    </location>
</feature>
<dbReference type="PANTHER" id="PTHR30294">
    <property type="entry name" value="MEMBRANE COMPONENT OF ABC TRANSPORTER YHHJ-RELATED"/>
    <property type="match status" value="1"/>
</dbReference>
<reference evidence="10 11" key="1">
    <citation type="submission" date="2024-05" db="EMBL/GenBank/DDBJ databases">
        <authorList>
            <person name="Wallberg A."/>
        </authorList>
    </citation>
    <scope>NUCLEOTIDE SEQUENCE [LARGE SCALE GENOMIC DNA]</scope>
</reference>
<dbReference type="EMBL" id="CAXKWB010031341">
    <property type="protein sequence ID" value="CAL4139268.1"/>
    <property type="molecule type" value="Genomic_DNA"/>
</dbReference>
<sequence>VSIYLIHRMTARKIKERTDFLVKFLDLPPPNRLVSQLSGGQQRRVSFAAALLHEPPLLILDEPTVGVDPLLRTNIWSHLIEISRTSNTTIIITTHYIEEAKQADMVGLMRAGRLLAEASPEGLIKHFSIPSLEEIFLKLCLQDGDADELEMKHHHGKNNIGFTNENDMQLEAVTSDTNRNSSQEGGFRLKKIRSKATQHIILKEPDGDDSIYKEEWKETGKYENFFSWGRFVALLIKNMIRMKRNLGFLLFSFLMPPMQTCLFCLAIGGMPYNLPVAIINEDLGLDPILEVISDLPFIPDLPNPYNDTLGQLYIDKLNDKTISKIYYDDYEDGYSAVKDGHAWSMIYLNENFTSGIIAEALGDSYPSITNHTSQFRGQGSVDIYMDNTNQQIAWTMDYEILNALDKFSLYLLNQTEFDASHLRLPIEMTLVYGSSNPSFTEFMAPGVIITITYFMAVGLTALSFIIERKEGLLDRSWVAGVHTSEVMLSHLVTQMVVMIIQIGLILVFMFPVFGIPCEGSMVLVILLSVLQGLCGMTFGLMISAASDNEMTAIQLALGCFYPIILLSGIVWPVQGMPQGFRYFSYFLPNTFACESLRAILYKGWGIDHFVVYMGFIVSFIWLIIHALLAEVLLWLRK</sequence>
<dbReference type="InterPro" id="IPR003439">
    <property type="entry name" value="ABC_transporter-like_ATP-bd"/>
</dbReference>
<dbReference type="PROSITE" id="PS51012">
    <property type="entry name" value="ABC_TM2"/>
    <property type="match status" value="1"/>
</dbReference>
<dbReference type="AlphaFoldDB" id="A0AAV2RRN9"/>
<dbReference type="GO" id="GO:0140359">
    <property type="term" value="F:ABC-type transporter activity"/>
    <property type="evidence" value="ECO:0007669"/>
    <property type="project" value="InterPro"/>
</dbReference>
<dbReference type="Pfam" id="PF12698">
    <property type="entry name" value="ABC2_membrane_3"/>
    <property type="match status" value="1"/>
</dbReference>
<evidence type="ECO:0000256" key="8">
    <source>
        <dbReference type="SAM" id="Phobius"/>
    </source>
</evidence>
<dbReference type="PRINTS" id="PR00164">
    <property type="entry name" value="ABC2TRNSPORT"/>
</dbReference>
<keyword evidence="3" id="KW-0813">Transport</keyword>
<keyword evidence="4" id="KW-1003">Cell membrane</keyword>
<keyword evidence="6 8" id="KW-1133">Transmembrane helix</keyword>
<comment type="similarity">
    <text evidence="2">Belongs to the ABC-2 integral membrane protein family.</text>
</comment>
<evidence type="ECO:0000256" key="4">
    <source>
        <dbReference type="ARBA" id="ARBA00022475"/>
    </source>
</evidence>
<feature type="transmembrane region" description="Helical" evidence="8">
    <location>
        <begin position="521"/>
        <end position="543"/>
    </location>
</feature>
<dbReference type="GO" id="GO:0016887">
    <property type="term" value="F:ATP hydrolysis activity"/>
    <property type="evidence" value="ECO:0007669"/>
    <property type="project" value="InterPro"/>
</dbReference>
<dbReference type="GO" id="GO:0043190">
    <property type="term" value="C:ATP-binding cassette (ABC) transporter complex"/>
    <property type="evidence" value="ECO:0007669"/>
    <property type="project" value="InterPro"/>
</dbReference>
<keyword evidence="5 8" id="KW-0812">Transmembrane</keyword>
<dbReference type="GO" id="GO:0005524">
    <property type="term" value="F:ATP binding"/>
    <property type="evidence" value="ECO:0007669"/>
    <property type="project" value="InterPro"/>
</dbReference>
<feature type="transmembrane region" description="Helical" evidence="8">
    <location>
        <begin position="246"/>
        <end position="268"/>
    </location>
</feature>
<keyword evidence="7 8" id="KW-0472">Membrane</keyword>
<evidence type="ECO:0000256" key="2">
    <source>
        <dbReference type="ARBA" id="ARBA00007783"/>
    </source>
</evidence>
<evidence type="ECO:0000256" key="1">
    <source>
        <dbReference type="ARBA" id="ARBA00004651"/>
    </source>
</evidence>
<evidence type="ECO:0000256" key="7">
    <source>
        <dbReference type="ARBA" id="ARBA00023136"/>
    </source>
</evidence>
<dbReference type="Proteomes" id="UP001497623">
    <property type="component" value="Unassembled WGS sequence"/>
</dbReference>
<feature type="transmembrane region" description="Helical" evidence="8">
    <location>
        <begin position="442"/>
        <end position="466"/>
    </location>
</feature>